<dbReference type="RefSeq" id="WP_093913896.1">
    <property type="nucleotide sequence ID" value="NZ_FONL01000013.1"/>
</dbReference>
<dbReference type="Proteomes" id="UP000198896">
    <property type="component" value="Unassembled WGS sequence"/>
</dbReference>
<dbReference type="GO" id="GO:0009253">
    <property type="term" value="P:peptidoglycan catabolic process"/>
    <property type="evidence" value="ECO:0007669"/>
    <property type="project" value="InterPro"/>
</dbReference>
<reference evidence="2 3" key="1">
    <citation type="submission" date="2016-10" db="EMBL/GenBank/DDBJ databases">
        <authorList>
            <person name="de Groot N.N."/>
        </authorList>
    </citation>
    <scope>NUCLEOTIDE SEQUENCE [LARGE SCALE GENOMIC DNA]</scope>
    <source>
        <strain evidence="2 3">DSM 9236</strain>
    </source>
</reference>
<protein>
    <submittedName>
        <fullName evidence="2">N-acetylmuramoyl-L-alanine amidase</fullName>
    </submittedName>
</protein>
<name>A0A1I2CJ86_9FIRM</name>
<dbReference type="EMBL" id="FONL01000013">
    <property type="protein sequence ID" value="SFE68371.1"/>
    <property type="molecule type" value="Genomic_DNA"/>
</dbReference>
<evidence type="ECO:0000259" key="1">
    <source>
        <dbReference type="Pfam" id="PF01510"/>
    </source>
</evidence>
<dbReference type="InterPro" id="IPR036505">
    <property type="entry name" value="Amidase/PGRP_sf"/>
</dbReference>
<dbReference type="Gene3D" id="3.40.80.10">
    <property type="entry name" value="Peptidoglycan recognition protein-like"/>
    <property type="match status" value="1"/>
</dbReference>
<gene>
    <name evidence="2" type="ORF">SAMN05216245_11326</name>
</gene>
<evidence type="ECO:0000313" key="2">
    <source>
        <dbReference type="EMBL" id="SFE68371.1"/>
    </source>
</evidence>
<dbReference type="Pfam" id="PF01510">
    <property type="entry name" value="Amidase_2"/>
    <property type="match status" value="1"/>
</dbReference>
<sequence length="231" mass="25482">MLIQNPEVILEGGLRQMAREAGCGIRTIYLHWTAGRYGQVYDDYHLCIGRDGTVYVNCGHLTDIKIHTWMRNHSAIGIALCCGADARCWLPVGCDGYETKEACEIADGQKQDCALIDYGTQPPTDIQIEVMADVVAILCEELHLPITPETVMTHCEAAFEDGYGPGDGDPDMRWDLWFLPDSACYGKLQPGGEVLRGKAAFYRDLREQGLVDRHYEENAGLTAAGKVLLAA</sequence>
<organism evidence="2 3">
    <name type="scientific">Succiniclasticum ruminis DSM 9236</name>
    <dbReference type="NCBI Taxonomy" id="1123323"/>
    <lineage>
        <taxon>Bacteria</taxon>
        <taxon>Bacillati</taxon>
        <taxon>Bacillota</taxon>
        <taxon>Negativicutes</taxon>
        <taxon>Acidaminococcales</taxon>
        <taxon>Acidaminococcaceae</taxon>
        <taxon>Succiniclasticum</taxon>
    </lineage>
</organism>
<dbReference type="SUPFAM" id="SSF55846">
    <property type="entry name" value="N-acetylmuramoyl-L-alanine amidase-like"/>
    <property type="match status" value="1"/>
</dbReference>
<dbReference type="InterPro" id="IPR002502">
    <property type="entry name" value="Amidase_domain"/>
</dbReference>
<keyword evidence="3" id="KW-1185">Reference proteome</keyword>
<proteinExistence type="predicted"/>
<dbReference type="STRING" id="1123323.SAMN05216245_11326"/>
<feature type="domain" description="N-acetylmuramoyl-L-alanine amidase" evidence="1">
    <location>
        <begin position="25"/>
        <end position="160"/>
    </location>
</feature>
<dbReference type="GO" id="GO:0008745">
    <property type="term" value="F:N-acetylmuramoyl-L-alanine amidase activity"/>
    <property type="evidence" value="ECO:0007669"/>
    <property type="project" value="InterPro"/>
</dbReference>
<evidence type="ECO:0000313" key="3">
    <source>
        <dbReference type="Proteomes" id="UP000198896"/>
    </source>
</evidence>
<accession>A0A1I2CJ86</accession>
<dbReference type="OrthoDB" id="548109at2"/>
<dbReference type="AlphaFoldDB" id="A0A1I2CJ86"/>